<sequence>SENQSFNTWIQHNQDTSIGKFEDYLIGVRELIGGKNNDLLFITKLSLDIEVIDLKTMKLLNGIKDDIMPTDEHEYEIGYHCFVNKTNHFIFKNYPFVLPSMTSHFIHLYLYFYLVERAYKTWHQCKITLPMEIHVSSTISSNDDTSFHVIGGLDAKGGIQKMHVSVKDYLKNQNY</sequence>
<comment type="caution">
    <text evidence="1">The sequence shown here is derived from an EMBL/GenBank/DDBJ whole genome shotgun (WGS) entry which is preliminary data.</text>
</comment>
<name>X6L7N5_RETFI</name>
<evidence type="ECO:0000313" key="1">
    <source>
        <dbReference type="EMBL" id="ETN97872.1"/>
    </source>
</evidence>
<gene>
    <name evidence="1" type="ORF">RFI_39654</name>
</gene>
<dbReference type="Proteomes" id="UP000023152">
    <property type="component" value="Unassembled WGS sequence"/>
</dbReference>
<organism evidence="1 2">
    <name type="scientific">Reticulomyxa filosa</name>
    <dbReference type="NCBI Taxonomy" id="46433"/>
    <lineage>
        <taxon>Eukaryota</taxon>
        <taxon>Sar</taxon>
        <taxon>Rhizaria</taxon>
        <taxon>Retaria</taxon>
        <taxon>Foraminifera</taxon>
        <taxon>Monothalamids</taxon>
        <taxon>Reticulomyxidae</taxon>
        <taxon>Reticulomyxa</taxon>
    </lineage>
</organism>
<dbReference type="EMBL" id="ASPP01048382">
    <property type="protein sequence ID" value="ETN97872.1"/>
    <property type="molecule type" value="Genomic_DNA"/>
</dbReference>
<keyword evidence="2" id="KW-1185">Reference proteome</keyword>
<protein>
    <submittedName>
        <fullName evidence="1">Uncharacterized protein</fullName>
    </submittedName>
</protein>
<accession>X6L7N5</accession>
<dbReference type="AlphaFoldDB" id="X6L7N5"/>
<reference evidence="1 2" key="1">
    <citation type="journal article" date="2013" name="Curr. Biol.">
        <title>The Genome of the Foraminiferan Reticulomyxa filosa.</title>
        <authorList>
            <person name="Glockner G."/>
            <person name="Hulsmann N."/>
            <person name="Schleicher M."/>
            <person name="Noegel A.A."/>
            <person name="Eichinger L."/>
            <person name="Gallinger C."/>
            <person name="Pawlowski J."/>
            <person name="Sierra R."/>
            <person name="Euteneuer U."/>
            <person name="Pillet L."/>
            <person name="Moustafa A."/>
            <person name="Platzer M."/>
            <person name="Groth M."/>
            <person name="Szafranski K."/>
            <person name="Schliwa M."/>
        </authorList>
    </citation>
    <scope>NUCLEOTIDE SEQUENCE [LARGE SCALE GENOMIC DNA]</scope>
</reference>
<feature type="non-terminal residue" evidence="1">
    <location>
        <position position="1"/>
    </location>
</feature>
<proteinExistence type="predicted"/>
<evidence type="ECO:0000313" key="2">
    <source>
        <dbReference type="Proteomes" id="UP000023152"/>
    </source>
</evidence>